<name>A0A5R8K7Q6_9BACT</name>
<feature type="signal peptide" evidence="2">
    <location>
        <begin position="1"/>
        <end position="24"/>
    </location>
</feature>
<evidence type="ECO:0000313" key="5">
    <source>
        <dbReference type="Proteomes" id="UP000306196"/>
    </source>
</evidence>
<dbReference type="InterPro" id="IPR050300">
    <property type="entry name" value="GDXG_lipolytic_enzyme"/>
</dbReference>
<keyword evidence="5" id="KW-1185">Reference proteome</keyword>
<protein>
    <recommendedName>
        <fullName evidence="3">BD-FAE-like domain-containing protein</fullName>
    </recommendedName>
</protein>
<dbReference type="PANTHER" id="PTHR48081">
    <property type="entry name" value="AB HYDROLASE SUPERFAMILY PROTEIN C4A8.06C"/>
    <property type="match status" value="1"/>
</dbReference>
<dbReference type="RefSeq" id="WP_138088665.1">
    <property type="nucleotide sequence ID" value="NZ_VAUV01000026.1"/>
</dbReference>
<dbReference type="OrthoDB" id="183207at2"/>
<dbReference type="EMBL" id="VAUV01000026">
    <property type="protein sequence ID" value="TLD68372.1"/>
    <property type="molecule type" value="Genomic_DNA"/>
</dbReference>
<proteinExistence type="predicted"/>
<dbReference type="InterPro" id="IPR029058">
    <property type="entry name" value="AB_hydrolase_fold"/>
</dbReference>
<dbReference type="SUPFAM" id="SSF53474">
    <property type="entry name" value="alpha/beta-Hydrolases"/>
    <property type="match status" value="1"/>
</dbReference>
<accession>A0A5R8K7Q6</accession>
<comment type="caution">
    <text evidence="4">The sequence shown here is derived from an EMBL/GenBank/DDBJ whole genome shotgun (WGS) entry which is preliminary data.</text>
</comment>
<keyword evidence="1" id="KW-0378">Hydrolase</keyword>
<feature type="chain" id="PRO_5024332094" description="BD-FAE-like domain-containing protein" evidence="2">
    <location>
        <begin position="25"/>
        <end position="294"/>
    </location>
</feature>
<dbReference type="Proteomes" id="UP000306196">
    <property type="component" value="Unassembled WGS sequence"/>
</dbReference>
<dbReference type="PANTHER" id="PTHR48081:SF6">
    <property type="entry name" value="PEPTIDASE S9 PROLYL OLIGOPEPTIDASE CATALYTIC DOMAIN-CONTAINING PROTEIN"/>
    <property type="match status" value="1"/>
</dbReference>
<evidence type="ECO:0000256" key="2">
    <source>
        <dbReference type="SAM" id="SignalP"/>
    </source>
</evidence>
<dbReference type="InterPro" id="IPR049492">
    <property type="entry name" value="BD-FAE-like_dom"/>
</dbReference>
<evidence type="ECO:0000256" key="1">
    <source>
        <dbReference type="ARBA" id="ARBA00022801"/>
    </source>
</evidence>
<organism evidence="4 5">
    <name type="scientific">Phragmitibacter flavus</name>
    <dbReference type="NCBI Taxonomy" id="2576071"/>
    <lineage>
        <taxon>Bacteria</taxon>
        <taxon>Pseudomonadati</taxon>
        <taxon>Verrucomicrobiota</taxon>
        <taxon>Verrucomicrobiia</taxon>
        <taxon>Verrucomicrobiales</taxon>
        <taxon>Verrucomicrobiaceae</taxon>
        <taxon>Phragmitibacter</taxon>
    </lineage>
</organism>
<feature type="domain" description="BD-FAE-like" evidence="3">
    <location>
        <begin position="61"/>
        <end position="247"/>
    </location>
</feature>
<sequence>MLTSPPTRFFAFGLLLLLAPPMCAPTAASPPTIERDVTYGFKGGTPLILDVLKPSRPNGAGILAIQSAGWYSARRDPAIFVPNSLSLLNRGFTVFLIWHANPPQSKVPDAIADVRRAARYIHANASRWNIDPNRLGAVGGSAGGHLSLMLATTADKGNPNASDPIERHSNRIAAVVSINAPTDLRGWTTKPPEAITKIAILKAPLSFDAALESDCSPIVHVDPSDAQILLLHGQKDDLISVNHALHMIATMRERRAPGDIVVLKNSTHSVAAQDANAVATATVNWFVKHLGKSK</sequence>
<dbReference type="AlphaFoldDB" id="A0A5R8K7Q6"/>
<keyword evidence="2" id="KW-0732">Signal</keyword>
<evidence type="ECO:0000259" key="3">
    <source>
        <dbReference type="Pfam" id="PF20434"/>
    </source>
</evidence>
<reference evidence="4 5" key="1">
    <citation type="submission" date="2019-05" db="EMBL/GenBank/DDBJ databases">
        <title>Verrucobacter flavum gen. nov., sp. nov. a new member of the family Verrucomicrobiaceae.</title>
        <authorList>
            <person name="Szuroczki S."/>
            <person name="Abbaszade G."/>
            <person name="Szabo A."/>
            <person name="Felfoldi T."/>
            <person name="Schumann P."/>
            <person name="Boka K."/>
            <person name="Keki Z."/>
            <person name="Toumi M."/>
            <person name="Toth E."/>
        </authorList>
    </citation>
    <scope>NUCLEOTIDE SEQUENCE [LARGE SCALE GENOMIC DNA]</scope>
    <source>
        <strain evidence="4 5">MG-N-17</strain>
    </source>
</reference>
<dbReference type="GO" id="GO:0016787">
    <property type="term" value="F:hydrolase activity"/>
    <property type="evidence" value="ECO:0007669"/>
    <property type="project" value="UniProtKB-KW"/>
</dbReference>
<dbReference type="Gene3D" id="3.40.50.1820">
    <property type="entry name" value="alpha/beta hydrolase"/>
    <property type="match status" value="1"/>
</dbReference>
<evidence type="ECO:0000313" key="4">
    <source>
        <dbReference type="EMBL" id="TLD68372.1"/>
    </source>
</evidence>
<gene>
    <name evidence="4" type="ORF">FEM03_22985</name>
</gene>
<dbReference type="Pfam" id="PF20434">
    <property type="entry name" value="BD-FAE"/>
    <property type="match status" value="1"/>
</dbReference>